<keyword evidence="11 19" id="KW-1133">Transmembrane helix</keyword>
<comment type="catalytic activity">
    <reaction evidence="17">
        <text>a CDP-1,2-diacyl-sn-glycerol + myo-inositol = a 1,2-diacyl-sn-glycero-3-phospho-(1D-myo-inositol) + CMP + H(+)</text>
        <dbReference type="Rhea" id="RHEA:11580"/>
        <dbReference type="ChEBI" id="CHEBI:15378"/>
        <dbReference type="ChEBI" id="CHEBI:17268"/>
        <dbReference type="ChEBI" id="CHEBI:57880"/>
        <dbReference type="ChEBI" id="CHEBI:58332"/>
        <dbReference type="ChEBI" id="CHEBI:60377"/>
        <dbReference type="EC" id="2.7.8.11"/>
    </reaction>
</comment>
<dbReference type="EC" id="2.7.8.11" evidence="5 17"/>
<evidence type="ECO:0000256" key="14">
    <source>
        <dbReference type="ARBA" id="ARBA00023209"/>
    </source>
</evidence>
<keyword evidence="10" id="KW-0460">Magnesium</keyword>
<dbReference type="AlphaFoldDB" id="A0A0C5KM89"/>
<evidence type="ECO:0000256" key="7">
    <source>
        <dbReference type="ARBA" id="ARBA00022679"/>
    </source>
</evidence>
<reference evidence="20" key="1">
    <citation type="submission" date="2015-01" db="EMBL/GenBank/DDBJ databases">
        <title>Genomic and phylogenetic analysis of phosphatidilinositol production and its derivatives in Angomonas deanei.</title>
        <authorList>
            <person name="de Azevedo Martins A.C."/>
            <person name="Alves J.M.P."/>
            <person name="Mello F.G."/>
            <person name="Vasconcelos A.T.R."/>
            <person name="de Souza W."/>
            <person name="Einicker-Lamas M."/>
            <person name="Motta M.C.M."/>
        </authorList>
    </citation>
    <scope>NUCLEOTIDE SEQUENCE</scope>
    <source>
        <strain evidence="20">TCC001E</strain>
    </source>
</reference>
<evidence type="ECO:0000256" key="4">
    <source>
        <dbReference type="ARBA" id="ARBA00010441"/>
    </source>
</evidence>
<dbReference type="InterPro" id="IPR043130">
    <property type="entry name" value="CDP-OH_PTrfase_TM_dom"/>
</dbReference>
<dbReference type="GO" id="GO:0005794">
    <property type="term" value="C:Golgi apparatus"/>
    <property type="evidence" value="ECO:0007669"/>
    <property type="project" value="TreeGrafter"/>
</dbReference>
<keyword evidence="8 19" id="KW-0812">Transmembrane</keyword>
<organism evidence="20">
    <name type="scientific">Herpetomonas muscarum</name>
    <dbReference type="NCBI Taxonomy" id="5718"/>
    <lineage>
        <taxon>Eukaryota</taxon>
        <taxon>Discoba</taxon>
        <taxon>Euglenozoa</taxon>
        <taxon>Kinetoplastea</taxon>
        <taxon>Metakinetoplastina</taxon>
        <taxon>Trypanosomatida</taxon>
        <taxon>Trypanosomatidae</taxon>
        <taxon>Herpetomonas</taxon>
    </lineage>
</organism>
<dbReference type="GO" id="GO:0046872">
    <property type="term" value="F:metal ion binding"/>
    <property type="evidence" value="ECO:0007669"/>
    <property type="project" value="UniProtKB-KW"/>
</dbReference>
<keyword evidence="12 17" id="KW-0443">Lipid metabolism</keyword>
<feature type="transmembrane region" description="Helical" evidence="19">
    <location>
        <begin position="104"/>
        <end position="126"/>
    </location>
</feature>
<dbReference type="InterPro" id="IPR000462">
    <property type="entry name" value="CDP-OH_P_trans"/>
</dbReference>
<comment type="cofactor">
    <cofactor evidence="2">
        <name>Mg(2+)</name>
        <dbReference type="ChEBI" id="CHEBI:18420"/>
    </cofactor>
</comment>
<dbReference type="InterPro" id="IPR048254">
    <property type="entry name" value="CDP_ALCOHOL_P_TRANSF_CS"/>
</dbReference>
<sequence>MPPKRSSEAKPASPLSVALFVPNLIGYLRIVLSLASYYVADTQPLLFIAFYTSSFVLDALDGMAARALNQCSHFGSILDMLTDRASTAGMLIVLDGVIQPMPYYFTAVLATLLFLDVASHFCRMYATVFVRKDSHKDVSDSIFWLLRQYYSRRKFMGVLCIGQEFSYIFLYAWHAYKDVEVYGDVLWYLFVINAFPSFLKQIVNVQQLIDGLYHIGCVDVKERAEAKSA</sequence>
<dbReference type="PIRSF" id="PIRSF000848">
    <property type="entry name" value="CDP_diag_ino_3_P"/>
    <property type="match status" value="1"/>
</dbReference>
<evidence type="ECO:0000256" key="6">
    <source>
        <dbReference type="ARBA" id="ARBA00022516"/>
    </source>
</evidence>
<comment type="similarity">
    <text evidence="4 17 18">Belongs to the CDP-alcohol phosphatidyltransferase class-I family.</text>
</comment>
<evidence type="ECO:0000256" key="12">
    <source>
        <dbReference type="ARBA" id="ARBA00023098"/>
    </source>
</evidence>
<evidence type="ECO:0000256" key="17">
    <source>
        <dbReference type="PIRNR" id="PIRNR000848"/>
    </source>
</evidence>
<keyword evidence="14 17" id="KW-0594">Phospholipid biosynthesis</keyword>
<dbReference type="GO" id="GO:0006661">
    <property type="term" value="P:phosphatidylinositol biosynthetic process"/>
    <property type="evidence" value="ECO:0007669"/>
    <property type="project" value="TreeGrafter"/>
</dbReference>
<feature type="transmembrane region" description="Helical" evidence="19">
    <location>
        <begin position="12"/>
        <end position="39"/>
    </location>
</feature>
<evidence type="ECO:0000256" key="10">
    <source>
        <dbReference type="ARBA" id="ARBA00022842"/>
    </source>
</evidence>
<name>A0A0C5KM89_HERMU</name>
<evidence type="ECO:0000256" key="1">
    <source>
        <dbReference type="ARBA" id="ARBA00001936"/>
    </source>
</evidence>
<dbReference type="PANTHER" id="PTHR15362">
    <property type="entry name" value="PHOSPHATIDYLINOSITOL SYNTHASE"/>
    <property type="match status" value="1"/>
</dbReference>
<keyword evidence="7 17" id="KW-0808">Transferase</keyword>
<keyword evidence="15" id="KW-0464">Manganese</keyword>
<evidence type="ECO:0000256" key="3">
    <source>
        <dbReference type="ARBA" id="ARBA00004141"/>
    </source>
</evidence>
<feature type="transmembrane region" description="Helical" evidence="19">
    <location>
        <begin position="45"/>
        <end position="65"/>
    </location>
</feature>
<accession>A0A0C5KM89</accession>
<dbReference type="PROSITE" id="PS00379">
    <property type="entry name" value="CDP_ALCOHOL_P_TRANSF"/>
    <property type="match status" value="1"/>
</dbReference>
<protein>
    <recommendedName>
        <fullName evidence="5 17">CDP-diacylglycerol--inositol 3-phosphatidyltransferase</fullName>
        <ecNumber evidence="5 17">2.7.8.11</ecNumber>
    </recommendedName>
</protein>
<dbReference type="EMBL" id="KP689391">
    <property type="protein sequence ID" value="AJP61941.1"/>
    <property type="molecule type" value="Genomic_DNA"/>
</dbReference>
<proteinExistence type="inferred from homology"/>
<evidence type="ECO:0000256" key="15">
    <source>
        <dbReference type="ARBA" id="ARBA00023211"/>
    </source>
</evidence>
<evidence type="ECO:0000256" key="8">
    <source>
        <dbReference type="ARBA" id="ARBA00022692"/>
    </source>
</evidence>
<keyword evidence="16 17" id="KW-1208">Phospholipid metabolism</keyword>
<evidence type="ECO:0000256" key="2">
    <source>
        <dbReference type="ARBA" id="ARBA00001946"/>
    </source>
</evidence>
<dbReference type="Pfam" id="PF01066">
    <property type="entry name" value="CDP-OH_P_transf"/>
    <property type="match status" value="1"/>
</dbReference>
<dbReference type="GO" id="GO:0016020">
    <property type="term" value="C:membrane"/>
    <property type="evidence" value="ECO:0007669"/>
    <property type="project" value="UniProtKB-SubCell"/>
</dbReference>
<evidence type="ECO:0000256" key="5">
    <source>
        <dbReference type="ARBA" id="ARBA00013212"/>
    </source>
</evidence>
<dbReference type="Gene3D" id="1.20.120.1760">
    <property type="match status" value="1"/>
</dbReference>
<keyword evidence="6 17" id="KW-0444">Lipid biosynthesis</keyword>
<evidence type="ECO:0000256" key="18">
    <source>
        <dbReference type="RuleBase" id="RU003750"/>
    </source>
</evidence>
<dbReference type="GO" id="GO:0003881">
    <property type="term" value="F:CDP-diacylglycerol-inositol 3-phosphatidyltransferase activity"/>
    <property type="evidence" value="ECO:0007669"/>
    <property type="project" value="UniProtKB-UniRule"/>
</dbReference>
<keyword evidence="13 17" id="KW-0472">Membrane</keyword>
<evidence type="ECO:0000256" key="11">
    <source>
        <dbReference type="ARBA" id="ARBA00022989"/>
    </source>
</evidence>
<evidence type="ECO:0000256" key="13">
    <source>
        <dbReference type="ARBA" id="ARBA00023136"/>
    </source>
</evidence>
<feature type="transmembrane region" description="Helical" evidence="19">
    <location>
        <begin position="185"/>
        <end position="203"/>
    </location>
</feature>
<evidence type="ECO:0000256" key="19">
    <source>
        <dbReference type="SAM" id="Phobius"/>
    </source>
</evidence>
<dbReference type="FunFam" id="1.20.120.1760:FF:000003">
    <property type="entry name" value="CDP-diacylglycerol--inositol 3-phosphatidyltransferase"/>
    <property type="match status" value="1"/>
</dbReference>
<keyword evidence="9" id="KW-0479">Metal-binding</keyword>
<evidence type="ECO:0000256" key="16">
    <source>
        <dbReference type="ARBA" id="ARBA00023264"/>
    </source>
</evidence>
<dbReference type="PANTHER" id="PTHR15362:SF4">
    <property type="entry name" value="CDP-DIACYLGLYCEROL--INOSITOL 3-PHOSPHATIDYLTRANSFERASE"/>
    <property type="match status" value="1"/>
</dbReference>
<evidence type="ECO:0000313" key="20">
    <source>
        <dbReference type="EMBL" id="AJP61941.1"/>
    </source>
</evidence>
<comment type="subcellular location">
    <subcellularLocation>
        <location evidence="3">Membrane</location>
        <topology evidence="3">Multi-pass membrane protein</topology>
    </subcellularLocation>
</comment>
<feature type="transmembrane region" description="Helical" evidence="19">
    <location>
        <begin position="155"/>
        <end position="173"/>
    </location>
</feature>
<comment type="cofactor">
    <cofactor evidence="1">
        <name>Mn(2+)</name>
        <dbReference type="ChEBI" id="CHEBI:29035"/>
    </cofactor>
</comment>
<evidence type="ECO:0000256" key="9">
    <source>
        <dbReference type="ARBA" id="ARBA00022723"/>
    </source>
</evidence>
<dbReference type="InterPro" id="IPR014387">
    <property type="entry name" value="CDP_diag_ino_3_P_euk"/>
</dbReference>